<dbReference type="InterPro" id="IPR037066">
    <property type="entry name" value="Plug_dom_sf"/>
</dbReference>
<evidence type="ECO:0000313" key="13">
    <source>
        <dbReference type="Proteomes" id="UP000032544"/>
    </source>
</evidence>
<evidence type="ECO:0000256" key="8">
    <source>
        <dbReference type="PROSITE-ProRule" id="PRU01360"/>
    </source>
</evidence>
<evidence type="ECO:0000256" key="6">
    <source>
        <dbReference type="ARBA" id="ARBA00023136"/>
    </source>
</evidence>
<dbReference type="InterPro" id="IPR012910">
    <property type="entry name" value="Plug_dom"/>
</dbReference>
<protein>
    <submittedName>
        <fullName evidence="12">TonB-dependent receptor</fullName>
    </submittedName>
</protein>
<keyword evidence="2 8" id="KW-0813">Transport</keyword>
<dbReference type="STRING" id="1544798.LH29_11330"/>
<dbReference type="Pfam" id="PF13715">
    <property type="entry name" value="CarbopepD_reg_2"/>
    <property type="match status" value="1"/>
</dbReference>
<dbReference type="Proteomes" id="UP000032544">
    <property type="component" value="Unassembled WGS sequence"/>
</dbReference>
<comment type="subcellular location">
    <subcellularLocation>
        <location evidence="1 8">Cell outer membrane</location>
        <topology evidence="1 8">Multi-pass membrane protein</topology>
    </subcellularLocation>
</comment>
<keyword evidence="6 8" id="KW-0472">Membrane</keyword>
<dbReference type="OrthoDB" id="778480at2"/>
<evidence type="ECO:0000259" key="11">
    <source>
        <dbReference type="Pfam" id="PF07715"/>
    </source>
</evidence>
<evidence type="ECO:0000313" key="12">
    <source>
        <dbReference type="EMBL" id="KJF43681.1"/>
    </source>
</evidence>
<keyword evidence="3 8" id="KW-1134">Transmembrane beta strand</keyword>
<feature type="domain" description="TonB-dependent receptor-like beta-barrel" evidence="10">
    <location>
        <begin position="452"/>
        <end position="840"/>
    </location>
</feature>
<dbReference type="EMBL" id="JRHC01000002">
    <property type="protein sequence ID" value="KJF43681.1"/>
    <property type="molecule type" value="Genomic_DNA"/>
</dbReference>
<dbReference type="InterPro" id="IPR008969">
    <property type="entry name" value="CarboxyPept-like_regulatory"/>
</dbReference>
<dbReference type="PATRIC" id="fig|1544798.3.peg.2422"/>
<evidence type="ECO:0000256" key="5">
    <source>
        <dbReference type="ARBA" id="ARBA00023077"/>
    </source>
</evidence>
<dbReference type="InterPro" id="IPR000531">
    <property type="entry name" value="Beta-barrel_TonB"/>
</dbReference>
<dbReference type="InterPro" id="IPR036942">
    <property type="entry name" value="Beta-barrel_TonB_sf"/>
</dbReference>
<reference evidence="12 13" key="1">
    <citation type="submission" date="2014-09" db="EMBL/GenBank/DDBJ databases">
        <title>Draft Genome Sequence of Draconibacterium sp. JN14CK-3.</title>
        <authorList>
            <person name="Dong C."/>
            <person name="Lai Q."/>
            <person name="Shao Z."/>
        </authorList>
    </citation>
    <scope>NUCLEOTIDE SEQUENCE [LARGE SCALE GENOMIC DNA]</scope>
    <source>
        <strain evidence="12 13">JN14CK-3</strain>
    </source>
</reference>
<evidence type="ECO:0000256" key="4">
    <source>
        <dbReference type="ARBA" id="ARBA00022692"/>
    </source>
</evidence>
<keyword evidence="7 8" id="KW-0998">Cell outer membrane</keyword>
<dbReference type="Gene3D" id="2.60.40.1120">
    <property type="entry name" value="Carboxypeptidase-like, regulatory domain"/>
    <property type="match status" value="1"/>
</dbReference>
<proteinExistence type="inferred from homology"/>
<dbReference type="NCBIfam" id="TIGR04056">
    <property type="entry name" value="OMP_RagA_SusC"/>
    <property type="match status" value="1"/>
</dbReference>
<evidence type="ECO:0000256" key="1">
    <source>
        <dbReference type="ARBA" id="ARBA00004571"/>
    </source>
</evidence>
<dbReference type="NCBIfam" id="TIGR04057">
    <property type="entry name" value="SusC_RagA_signa"/>
    <property type="match status" value="1"/>
</dbReference>
<dbReference type="SUPFAM" id="SSF56935">
    <property type="entry name" value="Porins"/>
    <property type="match status" value="1"/>
</dbReference>
<keyword evidence="5 9" id="KW-0798">TonB box</keyword>
<keyword evidence="12" id="KW-0675">Receptor</keyword>
<dbReference type="SUPFAM" id="SSF49464">
    <property type="entry name" value="Carboxypeptidase regulatory domain-like"/>
    <property type="match status" value="1"/>
</dbReference>
<gene>
    <name evidence="12" type="ORF">LH29_11330</name>
</gene>
<evidence type="ECO:0000256" key="7">
    <source>
        <dbReference type="ARBA" id="ARBA00023237"/>
    </source>
</evidence>
<feature type="domain" description="TonB-dependent receptor plug" evidence="11">
    <location>
        <begin position="113"/>
        <end position="220"/>
    </location>
</feature>
<organism evidence="12 13">
    <name type="scientific">Draconibacterium sediminis</name>
    <dbReference type="NCBI Taxonomy" id="1544798"/>
    <lineage>
        <taxon>Bacteria</taxon>
        <taxon>Pseudomonadati</taxon>
        <taxon>Bacteroidota</taxon>
        <taxon>Bacteroidia</taxon>
        <taxon>Marinilabiliales</taxon>
        <taxon>Prolixibacteraceae</taxon>
        <taxon>Draconibacterium</taxon>
    </lineage>
</organism>
<dbReference type="InterPro" id="IPR023997">
    <property type="entry name" value="TonB-dep_OMP_SusC/RagA_CS"/>
</dbReference>
<dbReference type="Pfam" id="PF07715">
    <property type="entry name" value="Plug"/>
    <property type="match status" value="1"/>
</dbReference>
<dbReference type="PROSITE" id="PS52016">
    <property type="entry name" value="TONB_DEPENDENT_REC_3"/>
    <property type="match status" value="1"/>
</dbReference>
<dbReference type="InterPro" id="IPR023996">
    <property type="entry name" value="TonB-dep_OMP_SusC/RagA"/>
</dbReference>
<evidence type="ECO:0000256" key="9">
    <source>
        <dbReference type="RuleBase" id="RU003357"/>
    </source>
</evidence>
<dbReference type="Pfam" id="PF00593">
    <property type="entry name" value="TonB_dep_Rec_b-barrel"/>
    <property type="match status" value="1"/>
</dbReference>
<dbReference type="Gene3D" id="2.40.170.20">
    <property type="entry name" value="TonB-dependent receptor, beta-barrel domain"/>
    <property type="match status" value="1"/>
</dbReference>
<dbReference type="AlphaFoldDB" id="A0A0D8JAY2"/>
<comment type="similarity">
    <text evidence="8 9">Belongs to the TonB-dependent receptor family.</text>
</comment>
<evidence type="ECO:0000259" key="10">
    <source>
        <dbReference type="Pfam" id="PF00593"/>
    </source>
</evidence>
<keyword evidence="4 8" id="KW-0812">Transmembrane</keyword>
<accession>A0A0D8JAY2</accession>
<dbReference type="InterPro" id="IPR039426">
    <property type="entry name" value="TonB-dep_rcpt-like"/>
</dbReference>
<name>A0A0D8JAY2_9BACT</name>
<dbReference type="Gene3D" id="2.170.130.10">
    <property type="entry name" value="TonB-dependent receptor, plug domain"/>
    <property type="match status" value="1"/>
</dbReference>
<dbReference type="RefSeq" id="WP_045029510.1">
    <property type="nucleotide sequence ID" value="NZ_JRHC01000002.1"/>
</dbReference>
<evidence type="ECO:0000256" key="2">
    <source>
        <dbReference type="ARBA" id="ARBA00022448"/>
    </source>
</evidence>
<sequence>MKKGLLFILFLCMGIMVFAQKRQISGVIREESTNEPLPGVSVLEKGTTNGVVTNIDGQYQITVSANATIKVSFIGMEPQEVVVGDASTYNFSLKPSSEELDEVVVVGYGIQKKTNLTGAVASVNTKELEARPIPDVGRGLQGLTPGLNVVVPSGEVGSDPILKIRGQLASFEGGTAPLILLDNVEIPSIQLVNPDDIASISVLKDAASASIYGAKGAFGVILITTKKGASTESVNISYSANLSFQNISKKIEMGGVEALEYSILAAERVGATATGAFWKVTRDSYERAAQWEEQWGDVVKPGDPMLYGRDWYVDANGYKLGLRTYDPYDYMIEEWTPSQQHNLSVNGKTGKTDFNIGFGYLDQNGMMKTAKEDNFKRYNGSIKVGTEVNSWLKVHGGSIFSKRVKRYPYATASTAADPWLYLYRWSPIYPLTTEEGDPIRSPVSEVAQANTAFQETNYTSMNGGFVITPVDDWNINFDYTYANQEYINRRPGTRYTARNSWSSALPKYDESGSRIYVNNAGEQVASTADGAMEAYELNLLTYTGVGANPDRIYRIAQNKKWSTINLNTTYDLTLDEIHKFNFMAGMNRVAYDVASNWSQKTELIDYNNPQFDLATGTQTAGGSEAWESQLGFFGRINYSLKDKYLLEANLRYDGTSKFPTDLQWRWFPSFSAGWRVSEEEWMKNLQPVLSSLKLRGSWGTIGDQTVNNSLYIPTMSGGYNNWIIGGSKLYDFGTPASVAAAITWQDITTLDLGFDARFIDNKLGVSFDWYQRDTENMIVPQEGLPTTYGTSAPKGNFGSLRTNGFELQLDYNHRFRNGLGLNVVATVADAKTKITKYGSTQVVDSWYVGKTYGEIWGYETDRLYQADDFVYENGELVTVTSSDDRNVYQLADPNAPTQGYLQSGNFMFGPGDVKFKDLNGDGVINDGSRLLDDHGDLKKIGNSTPRYEYSFRINTDYKGFDFSVFLQGVGKRDVWGNGFFAIPGFNASDGAMPEAMATDFWREDRTDAFYPRPYNLANSNNKLNLVSQSRYLLDMSYLRIKNITFGYTLPAQLVEKASLSSLRVYVSLENFLTFDNLRDLPIDPEEIAGYSMWNSSNYNLSRTGIGTPTFKSASIGLQLNF</sequence>
<dbReference type="GO" id="GO:0009279">
    <property type="term" value="C:cell outer membrane"/>
    <property type="evidence" value="ECO:0007669"/>
    <property type="project" value="UniProtKB-SubCell"/>
</dbReference>
<evidence type="ECO:0000256" key="3">
    <source>
        <dbReference type="ARBA" id="ARBA00022452"/>
    </source>
</evidence>
<comment type="caution">
    <text evidence="12">The sequence shown here is derived from an EMBL/GenBank/DDBJ whole genome shotgun (WGS) entry which is preliminary data.</text>
</comment>
<keyword evidence="13" id="KW-1185">Reference proteome</keyword>